<evidence type="ECO:0000313" key="4">
    <source>
        <dbReference type="Proteomes" id="UP000295724"/>
    </source>
</evidence>
<keyword evidence="1" id="KW-0812">Transmembrane</keyword>
<dbReference type="PANTHER" id="PTHR36927:SF3">
    <property type="entry name" value="GLUCANS BIOSYNTHESIS PROTEIN C"/>
    <property type="match status" value="1"/>
</dbReference>
<accession>A0A4R6XZ45</accession>
<proteinExistence type="predicted"/>
<gene>
    <name evidence="3" type="ORF">C8D91_0468</name>
</gene>
<dbReference type="EMBL" id="SNZB01000001">
    <property type="protein sequence ID" value="TDR23604.1"/>
    <property type="molecule type" value="Genomic_DNA"/>
</dbReference>
<feature type="transmembrane region" description="Helical" evidence="1">
    <location>
        <begin position="84"/>
        <end position="106"/>
    </location>
</feature>
<feature type="transmembrane region" description="Helical" evidence="1">
    <location>
        <begin position="190"/>
        <end position="211"/>
    </location>
</feature>
<dbReference type="InterPro" id="IPR002656">
    <property type="entry name" value="Acyl_transf_3_dom"/>
</dbReference>
<protein>
    <submittedName>
        <fullName evidence="3">Acyltransferase-like protein</fullName>
    </submittedName>
</protein>
<evidence type="ECO:0000313" key="3">
    <source>
        <dbReference type="EMBL" id="TDR23604.1"/>
    </source>
</evidence>
<feature type="domain" description="Acyltransferase 3" evidence="2">
    <location>
        <begin position="40"/>
        <end position="393"/>
    </location>
</feature>
<sequence>MLSHVVGHICSDIRPTEAVLLTQLRYYHGFGFQIMTARRYDLDWLRVMVFGLLIFYHIGMVYVADWGFHYKSEHQAQWLKSIMILINQWRLPLLFLISGIAMRFLLNKVELLRFIGLRTLRLWLPLLFGIWVVVPPQLYVEMTVNGDLPDISYWTFYRAFFDLSHPYFEKYPSGIFPHVDVNHLWYIRELWYFSMYLLMIYLPLKLTGLFDYLTAFLAQHNRWSLLLVPALIMSLLSLTVFPDDSEGIRKAVGFSFLCWGFLMGWDRKFWQTVKHSRALFLILAIGSFAVLIGYYHVVFSVRAEAADGWVRVAEVVLVNVNRWLWILMILGYATHYLNHNHQWLNYLNQAVYPYYILHQSIIVVSAFYLASFDLGPIWEPLLVIIATFVGCALGFEVIRRFAPLRLLFGLKVGVSSEGHKQEQKKP</sequence>
<reference evidence="3 4" key="1">
    <citation type="submission" date="2019-03" db="EMBL/GenBank/DDBJ databases">
        <title>Genomic Encyclopedia of Type Strains, Phase IV (KMG-IV): sequencing the most valuable type-strain genomes for metagenomic binning, comparative biology and taxonomic classification.</title>
        <authorList>
            <person name="Goeker M."/>
        </authorList>
    </citation>
    <scope>NUCLEOTIDE SEQUENCE [LARGE SCALE GENOMIC DNA]</scope>
    <source>
        <strain evidence="3 4">DSM 25488</strain>
    </source>
</reference>
<comment type="caution">
    <text evidence="3">The sequence shown here is derived from an EMBL/GenBank/DDBJ whole genome shotgun (WGS) entry which is preliminary data.</text>
</comment>
<organism evidence="3 4">
    <name type="scientific">Marinicella litoralis</name>
    <dbReference type="NCBI Taxonomy" id="644220"/>
    <lineage>
        <taxon>Bacteria</taxon>
        <taxon>Pseudomonadati</taxon>
        <taxon>Pseudomonadota</taxon>
        <taxon>Gammaproteobacteria</taxon>
        <taxon>Lysobacterales</taxon>
        <taxon>Marinicellaceae</taxon>
        <taxon>Marinicella</taxon>
    </lineage>
</organism>
<dbReference type="InterPro" id="IPR050623">
    <property type="entry name" value="Glucan_succinyl_AcylTrfase"/>
</dbReference>
<dbReference type="Pfam" id="PF01757">
    <property type="entry name" value="Acyl_transf_3"/>
    <property type="match status" value="1"/>
</dbReference>
<dbReference type="PANTHER" id="PTHR36927">
    <property type="entry name" value="BLR4337 PROTEIN"/>
    <property type="match status" value="1"/>
</dbReference>
<dbReference type="GO" id="GO:0016747">
    <property type="term" value="F:acyltransferase activity, transferring groups other than amino-acyl groups"/>
    <property type="evidence" value="ECO:0007669"/>
    <property type="project" value="InterPro"/>
</dbReference>
<feature type="transmembrane region" description="Helical" evidence="1">
    <location>
        <begin position="247"/>
        <end position="266"/>
    </location>
</feature>
<feature type="transmembrane region" description="Helical" evidence="1">
    <location>
        <begin position="223"/>
        <end position="241"/>
    </location>
</feature>
<keyword evidence="3" id="KW-0808">Transferase</keyword>
<keyword evidence="1" id="KW-1133">Transmembrane helix</keyword>
<feature type="transmembrane region" description="Helical" evidence="1">
    <location>
        <begin position="309"/>
        <end position="330"/>
    </location>
</feature>
<keyword evidence="4" id="KW-1185">Reference proteome</keyword>
<name>A0A4R6XZ45_9GAMM</name>
<keyword evidence="1" id="KW-0472">Membrane</keyword>
<feature type="transmembrane region" description="Helical" evidence="1">
    <location>
        <begin position="44"/>
        <end position="64"/>
    </location>
</feature>
<dbReference type="Proteomes" id="UP000295724">
    <property type="component" value="Unassembled WGS sequence"/>
</dbReference>
<evidence type="ECO:0000256" key="1">
    <source>
        <dbReference type="SAM" id="Phobius"/>
    </source>
</evidence>
<feature type="transmembrane region" description="Helical" evidence="1">
    <location>
        <begin position="122"/>
        <end position="140"/>
    </location>
</feature>
<feature type="transmembrane region" description="Helical" evidence="1">
    <location>
        <begin position="278"/>
        <end position="297"/>
    </location>
</feature>
<feature type="transmembrane region" description="Helical" evidence="1">
    <location>
        <begin position="377"/>
        <end position="398"/>
    </location>
</feature>
<dbReference type="AlphaFoldDB" id="A0A4R6XZ45"/>
<feature type="transmembrane region" description="Helical" evidence="1">
    <location>
        <begin position="351"/>
        <end position="371"/>
    </location>
</feature>
<keyword evidence="3" id="KW-0012">Acyltransferase</keyword>
<evidence type="ECO:0000259" key="2">
    <source>
        <dbReference type="Pfam" id="PF01757"/>
    </source>
</evidence>